<organism evidence="1 2">
    <name type="scientific">Mobiluncus mulieris</name>
    <dbReference type="NCBI Taxonomy" id="2052"/>
    <lineage>
        <taxon>Bacteria</taxon>
        <taxon>Bacillati</taxon>
        <taxon>Actinomycetota</taxon>
        <taxon>Actinomycetes</taxon>
        <taxon>Actinomycetales</taxon>
        <taxon>Actinomycetaceae</taxon>
        <taxon>Mobiluncus</taxon>
    </lineage>
</organism>
<accession>A0A7Y0TZU5</accession>
<proteinExistence type="predicted"/>
<gene>
    <name evidence="1" type="ORF">HHJ78_02085</name>
</gene>
<dbReference type="Proteomes" id="UP000578252">
    <property type="component" value="Unassembled WGS sequence"/>
</dbReference>
<evidence type="ECO:0000313" key="1">
    <source>
        <dbReference type="EMBL" id="NMW64350.1"/>
    </source>
</evidence>
<name>A0A7Y0TZU5_9ACTO</name>
<dbReference type="AlphaFoldDB" id="A0A7Y0TZU5"/>
<evidence type="ECO:0000313" key="2">
    <source>
        <dbReference type="Proteomes" id="UP000578252"/>
    </source>
</evidence>
<protein>
    <submittedName>
        <fullName evidence="1">RNA polymerase subunit sigma-24</fullName>
    </submittedName>
</protein>
<reference evidence="1 2" key="1">
    <citation type="submission" date="2020-04" db="EMBL/GenBank/DDBJ databases">
        <title>Antimicrobial susceptibility and clonality of vaginal-derived multi-drug resistant Mobiluncus isolates in China.</title>
        <authorList>
            <person name="Zhang X."/>
        </authorList>
    </citation>
    <scope>NUCLEOTIDE SEQUENCE [LARGE SCALE GENOMIC DNA]</scope>
    <source>
        <strain evidence="1 2">13</strain>
    </source>
</reference>
<dbReference type="EMBL" id="JABCUR010000002">
    <property type="protein sequence ID" value="NMW64350.1"/>
    <property type="molecule type" value="Genomic_DNA"/>
</dbReference>
<sequence>MPRESFHPASSQVWQIIVPARRQIREAGRAQDFAGKSYKPED</sequence>
<comment type="caution">
    <text evidence="1">The sequence shown here is derived from an EMBL/GenBank/DDBJ whole genome shotgun (WGS) entry which is preliminary data.</text>
</comment>